<gene>
    <name evidence="2" type="ORF">SDC9_183720</name>
</gene>
<organism evidence="2">
    <name type="scientific">bioreactor metagenome</name>
    <dbReference type="NCBI Taxonomy" id="1076179"/>
    <lineage>
        <taxon>unclassified sequences</taxon>
        <taxon>metagenomes</taxon>
        <taxon>ecological metagenomes</taxon>
    </lineage>
</organism>
<accession>A0A645HCW6</accession>
<protein>
    <submittedName>
        <fullName evidence="2">Uncharacterized protein</fullName>
    </submittedName>
</protein>
<comment type="caution">
    <text evidence="2">The sequence shown here is derived from an EMBL/GenBank/DDBJ whole genome shotgun (WGS) entry which is preliminary data.</text>
</comment>
<dbReference type="AntiFam" id="ANF00217">
    <property type="entry name" value="Shadow ORF (opposite uvrB)"/>
</dbReference>
<keyword evidence="1" id="KW-0472">Membrane</keyword>
<name>A0A645HCW6_9ZZZZ</name>
<keyword evidence="1" id="KW-1133">Transmembrane helix</keyword>
<keyword evidence="1" id="KW-0812">Transmembrane</keyword>
<proteinExistence type="predicted"/>
<evidence type="ECO:0000313" key="2">
    <source>
        <dbReference type="EMBL" id="MPN36212.1"/>
    </source>
</evidence>
<dbReference type="EMBL" id="VSSQ01090215">
    <property type="protein sequence ID" value="MPN36212.1"/>
    <property type="molecule type" value="Genomic_DNA"/>
</dbReference>
<sequence length="90" mass="10262">MPERQYQAMVFVWRTKTINAGNTGHDNNITAFKQRACRRVAQLIYLIINRGVFFNKSIGVSNISLGLVIVIIADEILNRIIRKKLFELAG</sequence>
<dbReference type="AlphaFoldDB" id="A0A645HCW6"/>
<feature type="transmembrane region" description="Helical" evidence="1">
    <location>
        <begin position="58"/>
        <end position="77"/>
    </location>
</feature>
<reference evidence="2" key="1">
    <citation type="submission" date="2019-08" db="EMBL/GenBank/DDBJ databases">
        <authorList>
            <person name="Kucharzyk K."/>
            <person name="Murdoch R.W."/>
            <person name="Higgins S."/>
            <person name="Loffler F."/>
        </authorList>
    </citation>
    <scope>NUCLEOTIDE SEQUENCE</scope>
</reference>
<evidence type="ECO:0000256" key="1">
    <source>
        <dbReference type="SAM" id="Phobius"/>
    </source>
</evidence>